<evidence type="ECO:0000313" key="5">
    <source>
        <dbReference type="Proteomes" id="UP000437017"/>
    </source>
</evidence>
<evidence type="ECO:0000256" key="3">
    <source>
        <dbReference type="ARBA" id="ARBA00022840"/>
    </source>
</evidence>
<evidence type="ECO:0000256" key="2">
    <source>
        <dbReference type="ARBA" id="ARBA00022741"/>
    </source>
</evidence>
<dbReference type="OrthoDB" id="3260447at2759"/>
<dbReference type="Gene3D" id="3.30.420.40">
    <property type="match status" value="1"/>
</dbReference>
<dbReference type="Gene3D" id="2.60.34.10">
    <property type="entry name" value="Substrate Binding Domain Of DNAk, Chain A, domain 1"/>
    <property type="match status" value="1"/>
</dbReference>
<dbReference type="InterPro" id="IPR013126">
    <property type="entry name" value="Hsp_70_fam"/>
</dbReference>
<comment type="similarity">
    <text evidence="1">Belongs to the heat shock protein 70 family.</text>
</comment>
<keyword evidence="5" id="KW-1185">Reference proteome</keyword>
<dbReference type="InterPro" id="IPR043129">
    <property type="entry name" value="ATPase_NBD"/>
</dbReference>
<dbReference type="FunFam" id="3.30.420.40:FF:000028">
    <property type="entry name" value="heat shock 70 kDa protein-like"/>
    <property type="match status" value="1"/>
</dbReference>
<dbReference type="EMBL" id="SGJD01003130">
    <property type="protein sequence ID" value="KAB0393528.1"/>
    <property type="molecule type" value="Genomic_DNA"/>
</dbReference>
<dbReference type="InterPro" id="IPR029047">
    <property type="entry name" value="HSP70_peptide-bd_sf"/>
</dbReference>
<keyword evidence="2" id="KW-0547">Nucleotide-binding</keyword>
<dbReference type="Pfam" id="PF00012">
    <property type="entry name" value="HSP70"/>
    <property type="match status" value="1"/>
</dbReference>
<protein>
    <submittedName>
        <fullName evidence="4">Uncharacterized protein</fullName>
    </submittedName>
</protein>
<dbReference type="PANTHER" id="PTHR19375">
    <property type="entry name" value="HEAT SHOCK PROTEIN 70KDA"/>
    <property type="match status" value="1"/>
</dbReference>
<dbReference type="SUPFAM" id="SSF100920">
    <property type="entry name" value="Heat shock protein 70kD (HSP70), peptide-binding domain"/>
    <property type="match status" value="1"/>
</dbReference>
<dbReference type="Proteomes" id="UP000437017">
    <property type="component" value="Unassembled WGS sequence"/>
</dbReference>
<evidence type="ECO:0000256" key="1">
    <source>
        <dbReference type="ARBA" id="ARBA00007381"/>
    </source>
</evidence>
<keyword evidence="3" id="KW-0067">ATP-binding</keyword>
<evidence type="ECO:0000313" key="4">
    <source>
        <dbReference type="EMBL" id="KAB0393528.1"/>
    </source>
</evidence>
<reference evidence="4 5" key="1">
    <citation type="journal article" date="2019" name="PLoS ONE">
        <title>Genomic analyses reveal an absence of contemporary introgressive admixture between fin whales and blue whales, despite known hybrids.</title>
        <authorList>
            <person name="Westbury M.V."/>
            <person name="Petersen B."/>
            <person name="Lorenzen E.D."/>
        </authorList>
    </citation>
    <scope>NUCLEOTIDE SEQUENCE [LARGE SCALE GENOMIC DNA]</scope>
    <source>
        <strain evidence="4">FinWhale-01</strain>
    </source>
</reference>
<proteinExistence type="inferred from homology"/>
<dbReference type="GO" id="GO:0005524">
    <property type="term" value="F:ATP binding"/>
    <property type="evidence" value="ECO:0007669"/>
    <property type="project" value="UniProtKB-KW"/>
</dbReference>
<accession>A0A643C0R0</accession>
<dbReference type="AlphaFoldDB" id="A0A643C0R0"/>
<comment type="caution">
    <text evidence="4">The sequence shown here is derived from an EMBL/GenBank/DDBJ whole genome shotgun (WGS) entry which is preliminary data.</text>
</comment>
<dbReference type="SUPFAM" id="SSF53067">
    <property type="entry name" value="Actin-like ATPase domain"/>
    <property type="match status" value="1"/>
</dbReference>
<dbReference type="GO" id="GO:0140662">
    <property type="term" value="F:ATP-dependent protein folding chaperone"/>
    <property type="evidence" value="ECO:0007669"/>
    <property type="project" value="InterPro"/>
</dbReference>
<sequence>MSKMPAVDNNFETIYSKIGVFQHGKMRIIANKQGNKTILNTCYYDHTNRVSDGKHTIDWVWIWLDNFPFRQEALDIHGEPLEIMLIVLTKMKKISEVYHQRCHRITSFSDSHCYEDACMFAGFFVTEIINEPTVTAIYHLWFGQDIEAKISVLIFDLEICEHAKISCINKYITHEHFEELKVDMKPAHKESFMLDKWGGNDEEKNLLGRFDIPGIHYEPHGIVQIEITFDANAHGILKVSVVDQRIGTEERIITTNDKSFLSKDSIEQIIEEIENYSH</sequence>
<name>A0A643C0R0_BALPH</name>
<gene>
    <name evidence="4" type="ORF">E2I00_011273</name>
</gene>
<organism evidence="4 5">
    <name type="scientific">Balaenoptera physalus</name>
    <name type="common">Fin whale</name>
    <name type="synonym">Balaena physalus</name>
    <dbReference type="NCBI Taxonomy" id="9770"/>
    <lineage>
        <taxon>Eukaryota</taxon>
        <taxon>Metazoa</taxon>
        <taxon>Chordata</taxon>
        <taxon>Craniata</taxon>
        <taxon>Vertebrata</taxon>
        <taxon>Euteleostomi</taxon>
        <taxon>Mammalia</taxon>
        <taxon>Eutheria</taxon>
        <taxon>Laurasiatheria</taxon>
        <taxon>Artiodactyla</taxon>
        <taxon>Whippomorpha</taxon>
        <taxon>Cetacea</taxon>
        <taxon>Mysticeti</taxon>
        <taxon>Balaenopteridae</taxon>
        <taxon>Balaenoptera</taxon>
    </lineage>
</organism>